<dbReference type="AlphaFoldDB" id="A0A1F4PQ27"/>
<dbReference type="PANTHER" id="PTHR43464:SF19">
    <property type="entry name" value="UBIQUINONE BIOSYNTHESIS O-METHYLTRANSFERASE, MITOCHONDRIAL"/>
    <property type="match status" value="1"/>
</dbReference>
<feature type="domain" description="Methyltransferase type 11" evidence="5">
    <location>
        <begin position="112"/>
        <end position="198"/>
    </location>
</feature>
<evidence type="ECO:0000256" key="3">
    <source>
        <dbReference type="ARBA" id="ARBA00022691"/>
    </source>
</evidence>
<dbReference type="Gene3D" id="3.40.50.150">
    <property type="entry name" value="Vaccinia Virus protein VP39"/>
    <property type="match status" value="1"/>
</dbReference>
<dbReference type="InterPro" id="IPR013216">
    <property type="entry name" value="Methyltransf_11"/>
</dbReference>
<organism evidence="6 7">
    <name type="scientific">candidate division Kazan bacterium RIFCSPLOWO2_01_FULL_48_13</name>
    <dbReference type="NCBI Taxonomy" id="1798539"/>
    <lineage>
        <taxon>Bacteria</taxon>
        <taxon>Bacteria division Kazan-3B-28</taxon>
    </lineage>
</organism>
<evidence type="ECO:0000256" key="1">
    <source>
        <dbReference type="ARBA" id="ARBA00022603"/>
    </source>
</evidence>
<dbReference type="PANTHER" id="PTHR43464">
    <property type="entry name" value="METHYLTRANSFERASE"/>
    <property type="match status" value="1"/>
</dbReference>
<dbReference type="GO" id="GO:0008757">
    <property type="term" value="F:S-adenosylmethionine-dependent methyltransferase activity"/>
    <property type="evidence" value="ECO:0007669"/>
    <property type="project" value="InterPro"/>
</dbReference>
<evidence type="ECO:0000259" key="5">
    <source>
        <dbReference type="Pfam" id="PF08241"/>
    </source>
</evidence>
<evidence type="ECO:0000256" key="4">
    <source>
        <dbReference type="SAM" id="MobiDB-lite"/>
    </source>
</evidence>
<name>A0A1F4PQ27_UNCK3</name>
<dbReference type="Pfam" id="PF08241">
    <property type="entry name" value="Methyltransf_11"/>
    <property type="match status" value="1"/>
</dbReference>
<feature type="region of interest" description="Disordered" evidence="4">
    <location>
        <begin position="45"/>
        <end position="91"/>
    </location>
</feature>
<evidence type="ECO:0000256" key="2">
    <source>
        <dbReference type="ARBA" id="ARBA00022679"/>
    </source>
</evidence>
<keyword evidence="2" id="KW-0808">Transferase</keyword>
<protein>
    <recommendedName>
        <fullName evidence="5">Methyltransferase type 11 domain-containing protein</fullName>
    </recommendedName>
</protein>
<dbReference type="Proteomes" id="UP000179010">
    <property type="component" value="Unassembled WGS sequence"/>
</dbReference>
<sequence>MQESDVAEMGEQEQFYWWHICRRLVWRSILDKWLLESDNPKILESSVSRRTPQNDDGERPTQNNDLMCHPGPTGQGPSSDSGSRPGFQIESGMTKWGEITRNDASTKGMEILDVGCGGGFNLEFLRRWGKVTGIDQSEVALVSAKQHGEAEQGDALQLPRPDESIDLITAFDVLEHLLDDEAALKEWHRVLTIGGCVAISVPAYQWLYGPHDKALLHQRRYTLSKLAAKLSQAGFKPIFSSYVFMFTFPIFVAQRLLAKSLGRGAGYNAAPHPISRLLIGLGWIEAWLIRYISLPFGSSVFILAKKI</sequence>
<dbReference type="STRING" id="1798539.A2994_02995"/>
<proteinExistence type="predicted"/>
<dbReference type="InterPro" id="IPR029063">
    <property type="entry name" value="SAM-dependent_MTases_sf"/>
</dbReference>
<evidence type="ECO:0000313" key="7">
    <source>
        <dbReference type="Proteomes" id="UP000179010"/>
    </source>
</evidence>
<dbReference type="CDD" id="cd02440">
    <property type="entry name" value="AdoMet_MTases"/>
    <property type="match status" value="1"/>
</dbReference>
<dbReference type="EMBL" id="METE01000001">
    <property type="protein sequence ID" value="OGB85696.1"/>
    <property type="molecule type" value="Genomic_DNA"/>
</dbReference>
<gene>
    <name evidence="6" type="ORF">A2994_02995</name>
</gene>
<accession>A0A1F4PQ27</accession>
<keyword evidence="1" id="KW-0489">Methyltransferase</keyword>
<comment type="caution">
    <text evidence="6">The sequence shown here is derived from an EMBL/GenBank/DDBJ whole genome shotgun (WGS) entry which is preliminary data.</text>
</comment>
<dbReference type="GO" id="GO:0032259">
    <property type="term" value="P:methylation"/>
    <property type="evidence" value="ECO:0007669"/>
    <property type="project" value="UniProtKB-KW"/>
</dbReference>
<dbReference type="SUPFAM" id="SSF53335">
    <property type="entry name" value="S-adenosyl-L-methionine-dependent methyltransferases"/>
    <property type="match status" value="1"/>
</dbReference>
<reference evidence="6 7" key="1">
    <citation type="journal article" date="2016" name="Nat. Commun.">
        <title>Thousands of microbial genomes shed light on interconnected biogeochemical processes in an aquifer system.</title>
        <authorList>
            <person name="Anantharaman K."/>
            <person name="Brown C.T."/>
            <person name="Hug L.A."/>
            <person name="Sharon I."/>
            <person name="Castelle C.J."/>
            <person name="Probst A.J."/>
            <person name="Thomas B.C."/>
            <person name="Singh A."/>
            <person name="Wilkins M.J."/>
            <person name="Karaoz U."/>
            <person name="Brodie E.L."/>
            <person name="Williams K.H."/>
            <person name="Hubbard S.S."/>
            <person name="Banfield J.F."/>
        </authorList>
    </citation>
    <scope>NUCLEOTIDE SEQUENCE [LARGE SCALE GENOMIC DNA]</scope>
</reference>
<evidence type="ECO:0000313" key="6">
    <source>
        <dbReference type="EMBL" id="OGB85696.1"/>
    </source>
</evidence>
<keyword evidence="3" id="KW-0949">S-adenosyl-L-methionine</keyword>